<evidence type="ECO:0000313" key="1">
    <source>
        <dbReference type="Proteomes" id="UP000887580"/>
    </source>
</evidence>
<protein>
    <submittedName>
        <fullName evidence="2">Uncharacterized protein</fullName>
    </submittedName>
</protein>
<dbReference type="WBParaSite" id="PS1159_v2.g1797.t1">
    <property type="protein sequence ID" value="PS1159_v2.g1797.t1"/>
    <property type="gene ID" value="PS1159_v2.g1797"/>
</dbReference>
<sequence>MSNDNNRNRGRPAGEDDARALFDALDPAIRNLLIEEARRRGDTPQPSPHDDMDFQPGPSTSHANFQPSSSRGNFQPSSS</sequence>
<organism evidence="1 2">
    <name type="scientific">Panagrolaimus sp. PS1159</name>
    <dbReference type="NCBI Taxonomy" id="55785"/>
    <lineage>
        <taxon>Eukaryota</taxon>
        <taxon>Metazoa</taxon>
        <taxon>Ecdysozoa</taxon>
        <taxon>Nematoda</taxon>
        <taxon>Chromadorea</taxon>
        <taxon>Rhabditida</taxon>
        <taxon>Tylenchina</taxon>
        <taxon>Panagrolaimomorpha</taxon>
        <taxon>Panagrolaimoidea</taxon>
        <taxon>Panagrolaimidae</taxon>
        <taxon>Panagrolaimus</taxon>
    </lineage>
</organism>
<proteinExistence type="predicted"/>
<accession>A0AC35FIZ4</accession>
<evidence type="ECO:0000313" key="2">
    <source>
        <dbReference type="WBParaSite" id="PS1159_v2.g1797.t1"/>
    </source>
</evidence>
<dbReference type="Proteomes" id="UP000887580">
    <property type="component" value="Unplaced"/>
</dbReference>
<name>A0AC35FIZ4_9BILA</name>
<reference evidence="2" key="1">
    <citation type="submission" date="2022-11" db="UniProtKB">
        <authorList>
            <consortium name="WormBaseParasite"/>
        </authorList>
    </citation>
    <scope>IDENTIFICATION</scope>
</reference>